<dbReference type="SUPFAM" id="SSF51182">
    <property type="entry name" value="RmlC-like cupins"/>
    <property type="match status" value="1"/>
</dbReference>
<proteinExistence type="predicted"/>
<dbReference type="Pfam" id="PF12833">
    <property type="entry name" value="HTH_18"/>
    <property type="match status" value="1"/>
</dbReference>
<evidence type="ECO:0000313" key="5">
    <source>
        <dbReference type="EMBL" id="RVU92767.1"/>
    </source>
</evidence>
<sequence length="320" mass="37253">MAKDPFSELHSGDADIPQIRTHSPIAIFYKQKIGEKILYTKVQDGKIIAFENEEYQALHKNQNFELMYVLKGELTNYIEEKEYIFQVGEGCLLNTQILHREILSDGCNVVFLNLSPALLQELLSIDSGEGPIFQFLQQNLQSDAQWKRSYIEFTPCLPYQSEGFHVIIDSLQLEVATSKIGRAYFQRGLILRLLDALENTNQFSLQRIDLDLSKEDYLVNRVIHLIESRFGNISRKEIEATLHYNPEYLNRLLKRQTKMTLANYAQMIRTQKAQQLLNTTDLTVQLIAERLGFSSEAYFYHFFKKQTGCSPNQYRQKFKL</sequence>
<feature type="domain" description="HTH araC/xylS-type" evidence="4">
    <location>
        <begin position="220"/>
        <end position="317"/>
    </location>
</feature>
<dbReference type="InterPro" id="IPR018060">
    <property type="entry name" value="HTH_AraC"/>
</dbReference>
<accession>A0A2N8PUH5</accession>
<keyword evidence="1" id="KW-0805">Transcription regulation</keyword>
<dbReference type="InterPro" id="IPR014710">
    <property type="entry name" value="RmlC-like_jellyroll"/>
</dbReference>
<keyword evidence="2" id="KW-0238">DNA-binding</keyword>
<evidence type="ECO:0000256" key="3">
    <source>
        <dbReference type="ARBA" id="ARBA00023163"/>
    </source>
</evidence>
<dbReference type="SMART" id="SM00342">
    <property type="entry name" value="HTH_ARAC"/>
    <property type="match status" value="1"/>
</dbReference>
<dbReference type="Pfam" id="PF02311">
    <property type="entry name" value="AraC_binding"/>
    <property type="match status" value="1"/>
</dbReference>
<keyword evidence="3" id="KW-0804">Transcription</keyword>
<protein>
    <submittedName>
        <fullName evidence="5">AraC family transcriptional regulator</fullName>
    </submittedName>
</protein>
<dbReference type="RefSeq" id="WP_049219156.1">
    <property type="nucleotide sequence ID" value="NZ_JAQCOW010000019.1"/>
</dbReference>
<dbReference type="InterPro" id="IPR003313">
    <property type="entry name" value="AraC-bd"/>
</dbReference>
<dbReference type="InterPro" id="IPR009057">
    <property type="entry name" value="Homeodomain-like_sf"/>
</dbReference>
<gene>
    <name evidence="5" type="ORF">EK398_19985</name>
</gene>
<dbReference type="Gene3D" id="2.60.120.10">
    <property type="entry name" value="Jelly Rolls"/>
    <property type="match status" value="1"/>
</dbReference>
<evidence type="ECO:0000256" key="2">
    <source>
        <dbReference type="ARBA" id="ARBA00023125"/>
    </source>
</evidence>
<organism evidence="5 6">
    <name type="scientific">Enterococcus avium</name>
    <name type="common">Streptococcus avium</name>
    <dbReference type="NCBI Taxonomy" id="33945"/>
    <lineage>
        <taxon>Bacteria</taxon>
        <taxon>Bacillati</taxon>
        <taxon>Bacillota</taxon>
        <taxon>Bacilli</taxon>
        <taxon>Lactobacillales</taxon>
        <taxon>Enterococcaceae</taxon>
        <taxon>Enterococcus</taxon>
    </lineage>
</organism>
<dbReference type="PANTHER" id="PTHR43280:SF28">
    <property type="entry name" value="HTH-TYPE TRANSCRIPTIONAL ACTIVATOR RHAS"/>
    <property type="match status" value="1"/>
</dbReference>
<evidence type="ECO:0000313" key="6">
    <source>
        <dbReference type="Proteomes" id="UP000288388"/>
    </source>
</evidence>
<evidence type="ECO:0000256" key="1">
    <source>
        <dbReference type="ARBA" id="ARBA00023015"/>
    </source>
</evidence>
<dbReference type="GO" id="GO:0003700">
    <property type="term" value="F:DNA-binding transcription factor activity"/>
    <property type="evidence" value="ECO:0007669"/>
    <property type="project" value="InterPro"/>
</dbReference>
<dbReference type="AlphaFoldDB" id="A0A2N8PUH5"/>
<dbReference type="SUPFAM" id="SSF46689">
    <property type="entry name" value="Homeodomain-like"/>
    <property type="match status" value="1"/>
</dbReference>
<dbReference type="InterPro" id="IPR020449">
    <property type="entry name" value="Tscrpt_reg_AraC-type_HTH"/>
</dbReference>
<reference evidence="5 6" key="1">
    <citation type="submission" date="2018-12" db="EMBL/GenBank/DDBJ databases">
        <title>A novel vanA-carrying plasmid in a clinical isolate of Enterococcus avium.</title>
        <authorList>
            <person name="Bernasconi O.J."/>
            <person name="Luzzaro F."/>
            <person name="Endimiani A."/>
        </authorList>
    </citation>
    <scope>NUCLEOTIDE SEQUENCE [LARGE SCALE GENOMIC DNA]</scope>
    <source>
        <strain evidence="5 6">LC0559/18</strain>
    </source>
</reference>
<dbReference type="PROSITE" id="PS01124">
    <property type="entry name" value="HTH_ARAC_FAMILY_2"/>
    <property type="match status" value="1"/>
</dbReference>
<dbReference type="Gene3D" id="1.10.10.60">
    <property type="entry name" value="Homeodomain-like"/>
    <property type="match status" value="2"/>
</dbReference>
<dbReference type="EMBL" id="RYZS01000002">
    <property type="protein sequence ID" value="RVU92767.1"/>
    <property type="molecule type" value="Genomic_DNA"/>
</dbReference>
<dbReference type="InterPro" id="IPR011051">
    <property type="entry name" value="RmlC_Cupin_sf"/>
</dbReference>
<name>A0A2N8PUH5_ENTAV</name>
<dbReference type="GO" id="GO:0043565">
    <property type="term" value="F:sequence-specific DNA binding"/>
    <property type="evidence" value="ECO:0007669"/>
    <property type="project" value="InterPro"/>
</dbReference>
<dbReference type="PRINTS" id="PR00032">
    <property type="entry name" value="HTHARAC"/>
</dbReference>
<dbReference type="Proteomes" id="UP000288388">
    <property type="component" value="Unassembled WGS sequence"/>
</dbReference>
<evidence type="ECO:0000259" key="4">
    <source>
        <dbReference type="PROSITE" id="PS01124"/>
    </source>
</evidence>
<comment type="caution">
    <text evidence="5">The sequence shown here is derived from an EMBL/GenBank/DDBJ whole genome shotgun (WGS) entry which is preliminary data.</text>
</comment>
<dbReference type="PANTHER" id="PTHR43280">
    <property type="entry name" value="ARAC-FAMILY TRANSCRIPTIONAL REGULATOR"/>
    <property type="match status" value="1"/>
</dbReference>